<dbReference type="InterPro" id="IPR055570">
    <property type="entry name" value="DUF7146"/>
</dbReference>
<accession>A0A9X1L8X5</accession>
<evidence type="ECO:0000313" key="3">
    <source>
        <dbReference type="EMBL" id="MCB4820750.1"/>
    </source>
</evidence>
<evidence type="ECO:0000259" key="1">
    <source>
        <dbReference type="Pfam" id="PF13362"/>
    </source>
</evidence>
<comment type="caution">
    <text evidence="3">The sequence shown here is derived from an EMBL/GenBank/DDBJ whole genome shotgun (WGS) entry which is preliminary data.</text>
</comment>
<organism evidence="3 4">
    <name type="scientific">Roseicella aerolata</name>
    <dbReference type="NCBI Taxonomy" id="2883479"/>
    <lineage>
        <taxon>Bacteria</taxon>
        <taxon>Pseudomonadati</taxon>
        <taxon>Pseudomonadota</taxon>
        <taxon>Alphaproteobacteria</taxon>
        <taxon>Acetobacterales</taxon>
        <taxon>Roseomonadaceae</taxon>
        <taxon>Roseicella</taxon>
    </lineage>
</organism>
<evidence type="ECO:0000259" key="2">
    <source>
        <dbReference type="Pfam" id="PF23639"/>
    </source>
</evidence>
<keyword evidence="4" id="KW-1185">Reference proteome</keyword>
<dbReference type="Gene3D" id="3.40.1360.10">
    <property type="match status" value="1"/>
</dbReference>
<proteinExistence type="predicted"/>
<name>A0A9X1L8X5_9PROT</name>
<dbReference type="Pfam" id="PF13362">
    <property type="entry name" value="Toprim_3"/>
    <property type="match status" value="1"/>
</dbReference>
<dbReference type="CDD" id="cd01029">
    <property type="entry name" value="TOPRIM_primases"/>
    <property type="match status" value="1"/>
</dbReference>
<sequence length="297" mass="30945">MIAASDIAARLGLRAIPMRREWRGDCPSCGYASGLVVGEKEGRAVWWCASCQDREGITAAVRHALGRGGIPPQRVDRPMGPAPSTARKSAFARALWDEALPLPGTIAARYLAVRGLPGIESAALRYLPATPHPAGGKRLPAMLAAIRDTRTGELRAVHRTFLRPDGTGKAAVEPAKASLGPVAGCAVMLDPPRDGAPLVIGEGIESALSAAAMIGGAAWSAVSAGNLAVLPLPPLPACPVVVIAADPDAPGQRAAHAAAHRWRAEGRAVRIATPDSPDTDFNDLLRARLEARETRHG</sequence>
<reference evidence="3" key="1">
    <citation type="submission" date="2021-10" db="EMBL/GenBank/DDBJ databases">
        <title>Roseicella aerolatum sp. nov., isolated from aerosols of e-waste dismantling site.</title>
        <authorList>
            <person name="Qin T."/>
        </authorList>
    </citation>
    <scope>NUCLEOTIDE SEQUENCE</scope>
    <source>
        <strain evidence="3">GB24</strain>
    </source>
</reference>
<dbReference type="SUPFAM" id="SSF53706">
    <property type="entry name" value="Formate dehydrogenase/DMSO reductase, domains 1-3"/>
    <property type="match status" value="1"/>
</dbReference>
<dbReference type="InterPro" id="IPR034154">
    <property type="entry name" value="TOPRIM_DnaG/twinkle"/>
</dbReference>
<dbReference type="RefSeq" id="WP_226604403.1">
    <property type="nucleotide sequence ID" value="NZ_JAJAQI010000003.1"/>
</dbReference>
<gene>
    <name evidence="3" type="ORF">LHA35_03280</name>
</gene>
<protein>
    <submittedName>
        <fullName evidence="3">Toprim domain-containing protein</fullName>
    </submittedName>
</protein>
<dbReference type="Proteomes" id="UP001139311">
    <property type="component" value="Unassembled WGS sequence"/>
</dbReference>
<evidence type="ECO:0000313" key="4">
    <source>
        <dbReference type="Proteomes" id="UP001139311"/>
    </source>
</evidence>
<dbReference type="Pfam" id="PF23639">
    <property type="entry name" value="DUF7146"/>
    <property type="match status" value="1"/>
</dbReference>
<dbReference type="EMBL" id="JAJAQI010000003">
    <property type="protein sequence ID" value="MCB4820750.1"/>
    <property type="molecule type" value="Genomic_DNA"/>
</dbReference>
<feature type="domain" description="DUF7146" evidence="2">
    <location>
        <begin position="87"/>
        <end position="189"/>
    </location>
</feature>
<dbReference type="InterPro" id="IPR006171">
    <property type="entry name" value="TOPRIM_dom"/>
</dbReference>
<dbReference type="AlphaFoldDB" id="A0A9X1L8X5"/>
<feature type="domain" description="Toprim" evidence="1">
    <location>
        <begin position="198"/>
        <end position="289"/>
    </location>
</feature>